<evidence type="ECO:0000256" key="1">
    <source>
        <dbReference type="ARBA" id="ARBA00008857"/>
    </source>
</evidence>
<dbReference type="GO" id="GO:0006310">
    <property type="term" value="P:DNA recombination"/>
    <property type="evidence" value="ECO:0007669"/>
    <property type="project" value="UniProtKB-KW"/>
</dbReference>
<comment type="similarity">
    <text evidence="1">Belongs to the 'phage' integrase family.</text>
</comment>
<evidence type="ECO:0000256" key="4">
    <source>
        <dbReference type="SAM" id="MobiDB-lite"/>
    </source>
</evidence>
<dbReference type="Pfam" id="PF00589">
    <property type="entry name" value="Phage_integrase"/>
    <property type="match status" value="1"/>
</dbReference>
<proteinExistence type="inferred from homology"/>
<dbReference type="AlphaFoldDB" id="A0A6N8IK16"/>
<comment type="caution">
    <text evidence="6">The sequence shown here is derived from an EMBL/GenBank/DDBJ whole genome shotgun (WGS) entry which is preliminary data.</text>
</comment>
<dbReference type="GO" id="GO:0015074">
    <property type="term" value="P:DNA integration"/>
    <property type="evidence" value="ECO:0007669"/>
    <property type="project" value="InterPro"/>
</dbReference>
<dbReference type="CDD" id="cd01189">
    <property type="entry name" value="INT_ICEBs1_C_like"/>
    <property type="match status" value="1"/>
</dbReference>
<sequence>MAEKTNGKGSIYQLDKGKDGKKPKSKCRKWRLVVSLGKDPHTGKYRQKAKNFNGSYTQAQRELREFVAQIEGGNLVKRNGWTFNGYAKHYVDTRVAAGEIQERTANSLRGTLKALGYRIGELRLQEITPEVIEAAYIDLRAGESLSGKPLSGRTLYNINLSAYLMFQNAKEKGIVGENPLEKVPMPKKDTKEKESLSASAYSALISALDPAERYQCAVLLCATLGLRRSESLGLSWGDVDFANGTVNVHASTDDHAGLKEPKTEAGFRLLPMPEQLAAAIMRRKEAVMPSLIKYHPERVMRVVSTDGSCPAGCVEIEGKFYDISGKVAVCCDDDGERPLPDGLSRWWARHRKDYGLEGWTLHALRHTFLSLAAAQGVHPSVMMRLAGHKNPNITMKIYTHVNMESKREAMDAMQAAYMLAG</sequence>
<dbReference type="EMBL" id="WPOC01000026">
    <property type="protein sequence ID" value="MVN16231.1"/>
    <property type="molecule type" value="Genomic_DNA"/>
</dbReference>
<dbReference type="Proteomes" id="UP000468327">
    <property type="component" value="Unassembled WGS sequence"/>
</dbReference>
<keyword evidence="3" id="KW-0233">DNA recombination</keyword>
<dbReference type="InterPro" id="IPR010998">
    <property type="entry name" value="Integrase_recombinase_N"/>
</dbReference>
<gene>
    <name evidence="6" type="ORF">GO738_12935</name>
</gene>
<protein>
    <submittedName>
        <fullName evidence="6">Tyrosine-type recombinase/integrase</fullName>
    </submittedName>
</protein>
<dbReference type="PANTHER" id="PTHR30349">
    <property type="entry name" value="PHAGE INTEGRASE-RELATED"/>
    <property type="match status" value="1"/>
</dbReference>
<dbReference type="Gene3D" id="1.10.443.10">
    <property type="entry name" value="Intergrase catalytic core"/>
    <property type="match status" value="1"/>
</dbReference>
<keyword evidence="7" id="KW-1185">Reference proteome</keyword>
<dbReference type="PROSITE" id="PS51898">
    <property type="entry name" value="TYR_RECOMBINASE"/>
    <property type="match status" value="1"/>
</dbReference>
<evidence type="ECO:0000313" key="7">
    <source>
        <dbReference type="Proteomes" id="UP000468327"/>
    </source>
</evidence>
<reference evidence="6 7" key="1">
    <citation type="submission" date="2019-11" db="EMBL/GenBank/DDBJ databases">
        <title>Whole genome shotgun sequencing (WGS) data from Adlercreutzia equolifaciens ResAG-91, Eggerthella lenta MRI-F36, MRI-F37, MRI-F40, ResAG-49, ResAG-88, ResAG-121, ResAG-145, and Gordonibacter sp. ResAG-5, ResAG-26, ResAG-43, ResAG-50, ResAG-59.</title>
        <authorList>
            <person name="Stoll D.A."/>
            <person name="Danylec N."/>
            <person name="Franz C.M.A.P."/>
            <person name="Huch M."/>
        </authorList>
    </citation>
    <scope>NUCLEOTIDE SEQUENCE [LARGE SCALE GENOMIC DNA]</scope>
    <source>
        <strain evidence="6 7">ResAG-59</strain>
    </source>
</reference>
<evidence type="ECO:0000256" key="2">
    <source>
        <dbReference type="ARBA" id="ARBA00023125"/>
    </source>
</evidence>
<evidence type="ECO:0000256" key="3">
    <source>
        <dbReference type="ARBA" id="ARBA00023172"/>
    </source>
</evidence>
<evidence type="ECO:0000313" key="6">
    <source>
        <dbReference type="EMBL" id="MVN16231.1"/>
    </source>
</evidence>
<keyword evidence="2" id="KW-0238">DNA-binding</keyword>
<dbReference type="InterPro" id="IPR002104">
    <property type="entry name" value="Integrase_catalytic"/>
</dbReference>
<dbReference type="InterPro" id="IPR050090">
    <property type="entry name" value="Tyrosine_recombinase_XerCD"/>
</dbReference>
<dbReference type="PANTHER" id="PTHR30349:SF41">
    <property type="entry name" value="INTEGRASE_RECOMBINASE PROTEIN MJ0367-RELATED"/>
    <property type="match status" value="1"/>
</dbReference>
<dbReference type="RefSeq" id="WP_157005286.1">
    <property type="nucleotide sequence ID" value="NZ_WPOC01000026.1"/>
</dbReference>
<feature type="region of interest" description="Disordered" evidence="4">
    <location>
        <begin position="1"/>
        <end position="25"/>
    </location>
</feature>
<dbReference type="GO" id="GO:0003677">
    <property type="term" value="F:DNA binding"/>
    <property type="evidence" value="ECO:0007669"/>
    <property type="project" value="UniProtKB-KW"/>
</dbReference>
<organism evidence="6 7">
    <name type="scientific">Gordonibacter urolithinfaciens</name>
    <dbReference type="NCBI Taxonomy" id="1335613"/>
    <lineage>
        <taxon>Bacteria</taxon>
        <taxon>Bacillati</taxon>
        <taxon>Actinomycetota</taxon>
        <taxon>Coriobacteriia</taxon>
        <taxon>Eggerthellales</taxon>
        <taxon>Eggerthellaceae</taxon>
        <taxon>Gordonibacter</taxon>
    </lineage>
</organism>
<name>A0A6N8IK16_9ACTN</name>
<dbReference type="SUPFAM" id="SSF56349">
    <property type="entry name" value="DNA breaking-rejoining enzymes"/>
    <property type="match status" value="1"/>
</dbReference>
<dbReference type="InterPro" id="IPR013762">
    <property type="entry name" value="Integrase-like_cat_sf"/>
</dbReference>
<accession>A0A6N8IK16</accession>
<dbReference type="Gene3D" id="1.10.150.130">
    <property type="match status" value="1"/>
</dbReference>
<evidence type="ECO:0000259" key="5">
    <source>
        <dbReference type="PROSITE" id="PS51898"/>
    </source>
</evidence>
<dbReference type="InterPro" id="IPR011010">
    <property type="entry name" value="DNA_brk_join_enz"/>
</dbReference>
<feature type="domain" description="Tyr recombinase" evidence="5">
    <location>
        <begin position="191"/>
        <end position="411"/>
    </location>
</feature>